<dbReference type="EMBL" id="BGPR01126357">
    <property type="protein sequence ID" value="GBN34532.1"/>
    <property type="molecule type" value="Genomic_DNA"/>
</dbReference>
<sequence length="41" mass="4771">MRFLLSKMRICVSESESRPFSRLDADAIERLQDLSTQLAKQ</sequence>
<evidence type="ECO:0000313" key="1">
    <source>
        <dbReference type="EMBL" id="GBN34532.1"/>
    </source>
</evidence>
<keyword evidence="2" id="KW-1185">Reference proteome</keyword>
<dbReference type="Proteomes" id="UP000499080">
    <property type="component" value="Unassembled WGS sequence"/>
</dbReference>
<feature type="non-terminal residue" evidence="1">
    <location>
        <position position="41"/>
    </location>
</feature>
<comment type="caution">
    <text evidence="1">The sequence shown here is derived from an EMBL/GenBank/DDBJ whole genome shotgun (WGS) entry which is preliminary data.</text>
</comment>
<protein>
    <submittedName>
        <fullName evidence="1">Uncharacterized protein</fullName>
    </submittedName>
</protein>
<dbReference type="AlphaFoldDB" id="A0A4Y2N6L4"/>
<evidence type="ECO:0000313" key="2">
    <source>
        <dbReference type="Proteomes" id="UP000499080"/>
    </source>
</evidence>
<accession>A0A4Y2N6L4</accession>
<reference evidence="1 2" key="1">
    <citation type="journal article" date="2019" name="Sci. Rep.">
        <title>Orb-weaving spider Araneus ventricosus genome elucidates the spidroin gene catalogue.</title>
        <authorList>
            <person name="Kono N."/>
            <person name="Nakamura H."/>
            <person name="Ohtoshi R."/>
            <person name="Moran D.A.P."/>
            <person name="Shinohara A."/>
            <person name="Yoshida Y."/>
            <person name="Fujiwara M."/>
            <person name="Mori M."/>
            <person name="Tomita M."/>
            <person name="Arakawa K."/>
        </authorList>
    </citation>
    <scope>NUCLEOTIDE SEQUENCE [LARGE SCALE GENOMIC DNA]</scope>
</reference>
<proteinExistence type="predicted"/>
<name>A0A4Y2N6L4_ARAVE</name>
<dbReference type="OrthoDB" id="6493491at2759"/>
<gene>
    <name evidence="1" type="ORF">AVEN_249886_1</name>
</gene>
<organism evidence="1 2">
    <name type="scientific">Araneus ventricosus</name>
    <name type="common">Orbweaver spider</name>
    <name type="synonym">Epeira ventricosa</name>
    <dbReference type="NCBI Taxonomy" id="182803"/>
    <lineage>
        <taxon>Eukaryota</taxon>
        <taxon>Metazoa</taxon>
        <taxon>Ecdysozoa</taxon>
        <taxon>Arthropoda</taxon>
        <taxon>Chelicerata</taxon>
        <taxon>Arachnida</taxon>
        <taxon>Araneae</taxon>
        <taxon>Araneomorphae</taxon>
        <taxon>Entelegynae</taxon>
        <taxon>Araneoidea</taxon>
        <taxon>Araneidae</taxon>
        <taxon>Araneus</taxon>
    </lineage>
</organism>